<evidence type="ECO:0000313" key="3">
    <source>
        <dbReference type="Proteomes" id="UP000076154"/>
    </source>
</evidence>
<dbReference type="OrthoDB" id="10249433at2759"/>
<sequence length="315" mass="34484">MATSTVFTESWLVGPKSTQFYTRTYLPATTPKAAIVFLHGFAEHVGRYSHFHPLLHDHGIAVFTLDQRGFGKTALEEEHKSKDSAYGKTSWTEQMEDIDWAIKHAKQTFAVPTFLMGHSMGGAEALGFASQGEKSTHYPTITSLSGVIATSPLIHQAKPAPKLLRWAGGKASAFVPHKLIPAHVEPGALSHDPTVGEAYLKDPLVKTMGSLRGLHDMLSQGEALLETRHKAWPANLPVLLIHGTEDKVTSHKATQAFHDKIAAAQKKIVLFEGCFHELQNETDDVPEKLLAEVVAFIEAHLPGERPPAGDERAKM</sequence>
<dbReference type="Proteomes" id="UP000076154">
    <property type="component" value="Unassembled WGS sequence"/>
</dbReference>
<dbReference type="InterPro" id="IPR029058">
    <property type="entry name" value="AB_hydrolase_fold"/>
</dbReference>
<accession>A0A369JUU4</accession>
<comment type="caution">
    <text evidence="2">The sequence shown here is derived from an EMBL/GenBank/DDBJ whole genome shotgun (WGS) entry which is preliminary data.</text>
</comment>
<reference evidence="2" key="1">
    <citation type="submission" date="2018-04" db="EMBL/GenBank/DDBJ databases">
        <title>Whole genome sequencing of Hypsizygus marmoreus.</title>
        <authorList>
            <person name="Choi I.-G."/>
            <person name="Min B."/>
            <person name="Kim J.-G."/>
            <person name="Kim S."/>
            <person name="Oh Y.-L."/>
            <person name="Kong W.-S."/>
            <person name="Park H."/>
            <person name="Jeong J."/>
            <person name="Song E.-S."/>
        </authorList>
    </citation>
    <scope>NUCLEOTIDE SEQUENCE [LARGE SCALE GENOMIC DNA]</scope>
    <source>
        <strain evidence="2">51987-8</strain>
    </source>
</reference>
<name>A0A369JUU4_HYPMA</name>
<dbReference type="FunCoup" id="A0A369JUU4">
    <property type="interactions" value="136"/>
</dbReference>
<dbReference type="Pfam" id="PF12146">
    <property type="entry name" value="Hydrolase_4"/>
    <property type="match status" value="1"/>
</dbReference>
<dbReference type="SUPFAM" id="SSF53474">
    <property type="entry name" value="alpha/beta-Hydrolases"/>
    <property type="match status" value="1"/>
</dbReference>
<dbReference type="EMBL" id="LUEZ02000041">
    <property type="protein sequence ID" value="RDB24980.1"/>
    <property type="molecule type" value="Genomic_DNA"/>
</dbReference>
<dbReference type="STRING" id="39966.A0A369JUU4"/>
<dbReference type="Gene3D" id="3.40.50.1820">
    <property type="entry name" value="alpha/beta hydrolase"/>
    <property type="match status" value="1"/>
</dbReference>
<protein>
    <submittedName>
        <fullName evidence="2">Monoglyceride lipase</fullName>
    </submittedName>
</protein>
<dbReference type="AlphaFoldDB" id="A0A369JUU4"/>
<dbReference type="InterPro" id="IPR022742">
    <property type="entry name" value="Hydrolase_4"/>
</dbReference>
<dbReference type="InterPro" id="IPR051044">
    <property type="entry name" value="MAG_DAG_Lipase"/>
</dbReference>
<organism evidence="2 3">
    <name type="scientific">Hypsizygus marmoreus</name>
    <name type="common">White beech mushroom</name>
    <name type="synonym">Agaricus marmoreus</name>
    <dbReference type="NCBI Taxonomy" id="39966"/>
    <lineage>
        <taxon>Eukaryota</taxon>
        <taxon>Fungi</taxon>
        <taxon>Dikarya</taxon>
        <taxon>Basidiomycota</taxon>
        <taxon>Agaricomycotina</taxon>
        <taxon>Agaricomycetes</taxon>
        <taxon>Agaricomycetidae</taxon>
        <taxon>Agaricales</taxon>
        <taxon>Tricholomatineae</taxon>
        <taxon>Lyophyllaceae</taxon>
        <taxon>Hypsizygus</taxon>
    </lineage>
</organism>
<dbReference type="InParanoid" id="A0A369JUU4"/>
<gene>
    <name evidence="2" type="ORF">Hypma_007974</name>
</gene>
<feature type="domain" description="Serine aminopeptidase S33" evidence="1">
    <location>
        <begin position="30"/>
        <end position="283"/>
    </location>
</feature>
<dbReference type="PANTHER" id="PTHR11614">
    <property type="entry name" value="PHOSPHOLIPASE-RELATED"/>
    <property type="match status" value="1"/>
</dbReference>
<keyword evidence="3" id="KW-1185">Reference proteome</keyword>
<evidence type="ECO:0000259" key="1">
    <source>
        <dbReference type="Pfam" id="PF12146"/>
    </source>
</evidence>
<evidence type="ECO:0000313" key="2">
    <source>
        <dbReference type="EMBL" id="RDB24980.1"/>
    </source>
</evidence>
<proteinExistence type="predicted"/>